<reference evidence="3" key="1">
    <citation type="submission" date="2016-10" db="EMBL/GenBank/DDBJ databases">
        <authorList>
            <person name="Varghese N."/>
            <person name="Submissions S."/>
        </authorList>
    </citation>
    <scope>NUCLEOTIDE SEQUENCE [LARGE SCALE GENOMIC DNA]</scope>
    <source>
        <strain evidence="3">DSM 217</strain>
    </source>
</reference>
<feature type="compositionally biased region" description="Pro residues" evidence="1">
    <location>
        <begin position="1"/>
        <end position="19"/>
    </location>
</feature>
<organism evidence="2 3">
    <name type="scientific">Thiocapsa roseopersicina</name>
    <dbReference type="NCBI Taxonomy" id="1058"/>
    <lineage>
        <taxon>Bacteria</taxon>
        <taxon>Pseudomonadati</taxon>
        <taxon>Pseudomonadota</taxon>
        <taxon>Gammaproteobacteria</taxon>
        <taxon>Chromatiales</taxon>
        <taxon>Chromatiaceae</taxon>
        <taxon>Thiocapsa</taxon>
    </lineage>
</organism>
<dbReference type="AlphaFoldDB" id="A0A1H2RGA4"/>
<sequence>MTTPSPEWPFMPEAPPSLPPTVLGEPLEADPDKAWGWLWSDIDPVDIGPALDADDPPGYAPARPTASPLQIGELLDADAPTGQ</sequence>
<keyword evidence="3" id="KW-1185">Reference proteome</keyword>
<feature type="region of interest" description="Disordered" evidence="1">
    <location>
        <begin position="1"/>
        <end position="27"/>
    </location>
</feature>
<evidence type="ECO:0000256" key="1">
    <source>
        <dbReference type="SAM" id="MobiDB-lite"/>
    </source>
</evidence>
<name>A0A1H2RGA4_THIRO</name>
<dbReference type="EMBL" id="FNNZ01000002">
    <property type="protein sequence ID" value="SDW18431.1"/>
    <property type="molecule type" value="Genomic_DNA"/>
</dbReference>
<dbReference type="Proteomes" id="UP000198816">
    <property type="component" value="Unassembled WGS sequence"/>
</dbReference>
<protein>
    <submittedName>
        <fullName evidence="2">Uncharacterized protein</fullName>
    </submittedName>
</protein>
<dbReference type="RefSeq" id="WP_093027924.1">
    <property type="nucleotide sequence ID" value="NZ_FNNZ01000002.1"/>
</dbReference>
<evidence type="ECO:0000313" key="3">
    <source>
        <dbReference type="Proteomes" id="UP000198816"/>
    </source>
</evidence>
<feature type="region of interest" description="Disordered" evidence="1">
    <location>
        <begin position="47"/>
        <end position="83"/>
    </location>
</feature>
<proteinExistence type="predicted"/>
<evidence type="ECO:0000313" key="2">
    <source>
        <dbReference type="EMBL" id="SDW18431.1"/>
    </source>
</evidence>
<accession>A0A1H2RGA4</accession>
<gene>
    <name evidence="2" type="ORF">SAMN05421783_10217</name>
</gene>